<keyword evidence="2" id="KW-0732">Signal</keyword>
<evidence type="ECO:0000256" key="1">
    <source>
        <dbReference type="SAM" id="MobiDB-lite"/>
    </source>
</evidence>
<feature type="chain" id="PRO_5020933378" evidence="2">
    <location>
        <begin position="22"/>
        <end position="1116"/>
    </location>
</feature>
<evidence type="ECO:0000313" key="5">
    <source>
        <dbReference type="Proteomes" id="UP000295293"/>
    </source>
</evidence>
<dbReference type="Pfam" id="PF08487">
    <property type="entry name" value="VIT"/>
    <property type="match status" value="1"/>
</dbReference>
<dbReference type="Pfam" id="PF09906">
    <property type="entry name" value="DUF2135"/>
    <property type="match status" value="1"/>
</dbReference>
<evidence type="ECO:0000313" key="4">
    <source>
        <dbReference type="EMBL" id="TDR38994.1"/>
    </source>
</evidence>
<feature type="region of interest" description="Disordered" evidence="1">
    <location>
        <begin position="739"/>
        <end position="787"/>
    </location>
</feature>
<protein>
    <submittedName>
        <fullName evidence="4">Uncharacterized protein DUF2135</fullName>
    </submittedName>
</protein>
<feature type="domain" description="VIT" evidence="3">
    <location>
        <begin position="37"/>
        <end position="165"/>
    </location>
</feature>
<evidence type="ECO:0000256" key="2">
    <source>
        <dbReference type="SAM" id="SignalP"/>
    </source>
</evidence>
<name>A0A4R6YN59_9GAMM</name>
<evidence type="ECO:0000259" key="3">
    <source>
        <dbReference type="PROSITE" id="PS51468"/>
    </source>
</evidence>
<dbReference type="PANTHER" id="PTHR45737">
    <property type="entry name" value="VON WILLEBRAND FACTOR A DOMAIN-CONTAINING PROTEIN 5A"/>
    <property type="match status" value="1"/>
</dbReference>
<dbReference type="SUPFAM" id="SSF48452">
    <property type="entry name" value="TPR-like"/>
    <property type="match status" value="1"/>
</dbReference>
<dbReference type="PROSITE" id="PS51468">
    <property type="entry name" value="VIT"/>
    <property type="match status" value="1"/>
</dbReference>
<dbReference type="InterPro" id="IPR011990">
    <property type="entry name" value="TPR-like_helical_dom_sf"/>
</dbReference>
<sequence>MNTLWQGLFVVLLACSASAQASQPIQIAPPPPPPPSPPQVWLDPALGLQPIVLQNVSIDIRLQGFVASTRVDLTFFNPNARVLEGELVFPLAEGQSITGYALEVDGKLRQGVVVEKETARVAFEQTTRRRIDPGLAELTQGNVFRTRLYPIPARGSKQVQLSFDQPLIDTGKAYRYVLPLQFAQAIAQFKVHAEAIQTQTAPSAQIAGARLGFQRWRDSFVADLEQRDFRPDGPLAFELPKPAAAVAVFAVPGASEPATQFFAAQIQSAAPARQAAPAPKRIAIYYDASGSAAARNRGLELDFLQAWLAQWREAQIELIVFRNEADAAQSFGLRAGKADGLRQAIEALPLDGASAYGSLQGKAVVKADLAIVIGDGLNNFGVGEPQLGGAEGASRVVFVHAAQTADAARLTRWARRFEGDVINLLNLDQAAALRQLAAPHWSLRATRVQRGRCDDLAPSAPQPAGSTFTLYGRCSADAEIQLEFGDGYGTTLLRRVALGSAQQLDAQHGEFVPRLWAVARIADLELAPVRDKESIVELAKKYSVVTQETSMLVLDRIEDYVHYRVEPREPELLAAYRNLLQKQPAQTSEDEKLRLNVWQLRSHWETFRQYHEQPHPWLEARLLPAAQRELALWQTQSGLAGEPQRAKEAAAIAAAAAKLQQAWPAAAPDAAARQRWEGEATALMLQVDGLRRARLQRLPDSDAVILPPTQQIAVASTDTDAVSGGRSGGESRVARSMLRPAAKSAARPAPAAAPAAETLAAPAPAARAASPAIRPAEPDGGGSAQKPTEIATADKNAAAATPDTAAIELREWDPNTPYLAALRAAADPYAAYLQQRASNAATPAFFLDCSTFFRDEAKDARLALRVLSNLAEIDFDSAPLLRVFAYRLQQWQRFDLAVPLFEQVLVLRGEEPQSRRDLALALSRQPQPDSARAVTLLWEVASRSWDARFPELDVIAVHELNDVIVRAPAAEQAALAALAQQLNIDKELLQPLPLELRVVLSWDSDNTDIDLWVIDPSGEKVFYSHPRSLSGGHLSRDFTGGYGPEVFTIRRALPGTYIVKTNYFSNRQQKLTGAVTVQLEFLTAFDSGQGRRDAVTRRLENVNGEIEIGRFTVGTP</sequence>
<dbReference type="RefSeq" id="WP_166654308.1">
    <property type="nucleotide sequence ID" value="NZ_SNZH01000018.1"/>
</dbReference>
<reference evidence="4 5" key="1">
    <citation type="submission" date="2019-03" db="EMBL/GenBank/DDBJ databases">
        <title>Genomic Encyclopedia of Type Strains, Phase IV (KMG-IV): sequencing the most valuable type-strain genomes for metagenomic binning, comparative biology and taxonomic classification.</title>
        <authorList>
            <person name="Goeker M."/>
        </authorList>
    </citation>
    <scope>NUCLEOTIDE SEQUENCE [LARGE SCALE GENOMIC DNA]</scope>
    <source>
        <strain evidence="4 5">DSM 21667</strain>
    </source>
</reference>
<dbReference type="Proteomes" id="UP000295293">
    <property type="component" value="Unassembled WGS sequence"/>
</dbReference>
<organism evidence="4 5">
    <name type="scientific">Tahibacter aquaticus</name>
    <dbReference type="NCBI Taxonomy" id="520092"/>
    <lineage>
        <taxon>Bacteria</taxon>
        <taxon>Pseudomonadati</taxon>
        <taxon>Pseudomonadota</taxon>
        <taxon>Gammaproteobacteria</taxon>
        <taxon>Lysobacterales</taxon>
        <taxon>Rhodanobacteraceae</taxon>
        <taxon>Tahibacter</taxon>
    </lineage>
</organism>
<comment type="caution">
    <text evidence="4">The sequence shown here is derived from an EMBL/GenBank/DDBJ whole genome shotgun (WGS) entry which is preliminary data.</text>
</comment>
<dbReference type="Gene3D" id="2.60.120.380">
    <property type="match status" value="1"/>
</dbReference>
<dbReference type="InterPro" id="IPR013694">
    <property type="entry name" value="VIT"/>
</dbReference>
<dbReference type="AlphaFoldDB" id="A0A4R6YN59"/>
<dbReference type="EMBL" id="SNZH01000018">
    <property type="protein sequence ID" value="TDR38994.1"/>
    <property type="molecule type" value="Genomic_DNA"/>
</dbReference>
<gene>
    <name evidence="4" type="ORF">DFR29_118137</name>
</gene>
<dbReference type="InterPro" id="IPR019220">
    <property type="entry name" value="DUF2135"/>
</dbReference>
<proteinExistence type="predicted"/>
<feature type="signal peptide" evidence="2">
    <location>
        <begin position="1"/>
        <end position="21"/>
    </location>
</feature>
<dbReference type="PANTHER" id="PTHR45737:SF6">
    <property type="entry name" value="VON WILLEBRAND FACTOR A DOMAIN-CONTAINING PROTEIN 5A"/>
    <property type="match status" value="1"/>
</dbReference>
<feature type="compositionally biased region" description="Low complexity" evidence="1">
    <location>
        <begin position="739"/>
        <end position="775"/>
    </location>
</feature>
<accession>A0A4R6YN59</accession>
<keyword evidence="5" id="KW-1185">Reference proteome</keyword>